<dbReference type="InterPro" id="IPR011330">
    <property type="entry name" value="Glyco_hydro/deAcase_b/a-brl"/>
</dbReference>
<protein>
    <submittedName>
        <fullName evidence="2">Polysaccharide deacetylase family protein</fullName>
    </submittedName>
</protein>
<keyword evidence="3" id="KW-1185">Reference proteome</keyword>
<sequence length="411" mass="45108">MKRRWWALSALGLYLALPYALVQGLNLGLLREGLRARRELALTFDDGPDPATTPAVLDALKASGAQATFFVLADRAEAHPELVRRMLTEGHEVEAHAERHRHAWIRSPWGAFRDPGGAARRIAAVKGSPVTRHRPPHGAYTLATWLGQRAAGLRGTHWSLEGQDWRGDRTPAQVRERLERLVVPGAVIVLHDAGPGARNTVPLLPDLLAHLKARGYRLRTLSDLDGLEPVGGAALKRRAILAVDAAYDRLGRIFPAGGRADNLFRVARVAFPQRGVTLKDGTPVPFGTPAAEFHVNNPQLVDAGPRAALRQAALDFREVALDLERCPELRGAQVVFCLSSLGPLLDIRGFENHPLPQGAQRQRLHWWATVLRRAYGSDPDARPTTLSILSRADFLRLYGPDGDRSEKSGAR</sequence>
<feature type="domain" description="NodB homology" evidence="1">
    <location>
        <begin position="38"/>
        <end position="219"/>
    </location>
</feature>
<comment type="caution">
    <text evidence="2">The sequence shown here is derived from an EMBL/GenBank/DDBJ whole genome shotgun (WGS) entry which is preliminary data.</text>
</comment>
<dbReference type="PANTHER" id="PTHR10587">
    <property type="entry name" value="GLYCOSYL TRANSFERASE-RELATED"/>
    <property type="match status" value="1"/>
</dbReference>
<dbReference type="PROSITE" id="PS51677">
    <property type="entry name" value="NODB"/>
    <property type="match status" value="1"/>
</dbReference>
<gene>
    <name evidence="2" type="ORF">ACFSR9_00435</name>
</gene>
<dbReference type="RefSeq" id="WP_386841981.1">
    <property type="nucleotide sequence ID" value="NZ_JBHUMK010000006.1"/>
</dbReference>
<dbReference type="InterPro" id="IPR054467">
    <property type="entry name" value="YkoP-like_dom"/>
</dbReference>
<dbReference type="InterPro" id="IPR002509">
    <property type="entry name" value="NODB_dom"/>
</dbReference>
<dbReference type="InterPro" id="IPR050248">
    <property type="entry name" value="Polysacc_deacetylase_ArnD"/>
</dbReference>
<accession>A0ABW5P0J0</accession>
<reference evidence="3" key="1">
    <citation type="journal article" date="2019" name="Int. J. Syst. Evol. Microbiol.">
        <title>The Global Catalogue of Microorganisms (GCM) 10K type strain sequencing project: providing services to taxonomists for standard genome sequencing and annotation.</title>
        <authorList>
            <consortium name="The Broad Institute Genomics Platform"/>
            <consortium name="The Broad Institute Genome Sequencing Center for Infectious Disease"/>
            <person name="Wu L."/>
            <person name="Ma J."/>
        </authorList>
    </citation>
    <scope>NUCLEOTIDE SEQUENCE [LARGE SCALE GENOMIC DNA]</scope>
    <source>
        <strain evidence="3">KCTC 33842</strain>
    </source>
</reference>
<dbReference type="Proteomes" id="UP001597475">
    <property type="component" value="Unassembled WGS sequence"/>
</dbReference>
<proteinExistence type="predicted"/>
<name>A0ABW5P0J0_9DEIO</name>
<evidence type="ECO:0000313" key="2">
    <source>
        <dbReference type="EMBL" id="MFD2607909.1"/>
    </source>
</evidence>
<dbReference type="Pfam" id="PF01522">
    <property type="entry name" value="Polysacc_deac_1"/>
    <property type="match status" value="1"/>
</dbReference>
<dbReference type="Gene3D" id="3.20.20.370">
    <property type="entry name" value="Glycoside hydrolase/deacetylase"/>
    <property type="match status" value="1"/>
</dbReference>
<dbReference type="Pfam" id="PF22790">
    <property type="entry name" value="YkoP"/>
    <property type="match status" value="1"/>
</dbReference>
<evidence type="ECO:0000313" key="3">
    <source>
        <dbReference type="Proteomes" id="UP001597475"/>
    </source>
</evidence>
<dbReference type="PANTHER" id="PTHR10587:SF137">
    <property type="entry name" value="4-DEOXY-4-FORMAMIDO-L-ARABINOSE-PHOSPHOUNDECAPRENOL DEFORMYLASE ARND-RELATED"/>
    <property type="match status" value="1"/>
</dbReference>
<organism evidence="2 3">
    <name type="scientific">Deinococcus taklimakanensis</name>
    <dbReference type="NCBI Taxonomy" id="536443"/>
    <lineage>
        <taxon>Bacteria</taxon>
        <taxon>Thermotogati</taxon>
        <taxon>Deinococcota</taxon>
        <taxon>Deinococci</taxon>
        <taxon>Deinococcales</taxon>
        <taxon>Deinococcaceae</taxon>
        <taxon>Deinococcus</taxon>
    </lineage>
</organism>
<evidence type="ECO:0000259" key="1">
    <source>
        <dbReference type="PROSITE" id="PS51677"/>
    </source>
</evidence>
<dbReference type="EMBL" id="JBHUMK010000006">
    <property type="protein sequence ID" value="MFD2607909.1"/>
    <property type="molecule type" value="Genomic_DNA"/>
</dbReference>
<dbReference type="SUPFAM" id="SSF88713">
    <property type="entry name" value="Glycoside hydrolase/deacetylase"/>
    <property type="match status" value="1"/>
</dbReference>
<dbReference type="CDD" id="cd10959">
    <property type="entry name" value="CE4_NodB_like_3"/>
    <property type="match status" value="1"/>
</dbReference>